<proteinExistence type="predicted"/>
<gene>
    <name evidence="1" type="ORF">JIN84_00870</name>
</gene>
<protein>
    <submittedName>
        <fullName evidence="1">Uncharacterized protein</fullName>
    </submittedName>
</protein>
<dbReference type="AlphaFoldDB" id="A0A934V9G9"/>
<keyword evidence="2" id="KW-1185">Reference proteome</keyword>
<name>A0A934V9G9_9BACT</name>
<dbReference type="RefSeq" id="WP_200349119.1">
    <property type="nucleotide sequence ID" value="NZ_BAABHZ010000005.1"/>
</dbReference>
<accession>A0A934V9G9</accession>
<evidence type="ECO:0000313" key="1">
    <source>
        <dbReference type="EMBL" id="MBK1814160.1"/>
    </source>
</evidence>
<reference evidence="1" key="1">
    <citation type="submission" date="2021-01" db="EMBL/GenBank/DDBJ databases">
        <title>Modified the classification status of verrucomicrobia.</title>
        <authorList>
            <person name="Feng X."/>
        </authorList>
    </citation>
    <scope>NUCLEOTIDE SEQUENCE</scope>
    <source>
        <strain evidence="1">JCM 18052</strain>
    </source>
</reference>
<organism evidence="1 2">
    <name type="scientific">Luteolibacter yonseiensis</name>
    <dbReference type="NCBI Taxonomy" id="1144680"/>
    <lineage>
        <taxon>Bacteria</taxon>
        <taxon>Pseudomonadati</taxon>
        <taxon>Verrucomicrobiota</taxon>
        <taxon>Verrucomicrobiia</taxon>
        <taxon>Verrucomicrobiales</taxon>
        <taxon>Verrucomicrobiaceae</taxon>
        <taxon>Luteolibacter</taxon>
    </lineage>
</organism>
<dbReference type="Proteomes" id="UP000600139">
    <property type="component" value="Unassembled WGS sequence"/>
</dbReference>
<comment type="caution">
    <text evidence="1">The sequence shown here is derived from an EMBL/GenBank/DDBJ whole genome shotgun (WGS) entry which is preliminary data.</text>
</comment>
<evidence type="ECO:0000313" key="2">
    <source>
        <dbReference type="Proteomes" id="UP000600139"/>
    </source>
</evidence>
<dbReference type="EMBL" id="JAENIK010000001">
    <property type="protein sequence ID" value="MBK1814160.1"/>
    <property type="molecule type" value="Genomic_DNA"/>
</dbReference>
<sequence>MPDDLNPHHWRQNRTRGVFLIWKKALSGNEPLPWPHHRSTLILKKSPYKHAIAFLAVCALAGVTYHLVRPDEGKRNALLPPSRVGMKSSGDRVDNEREVREERLKTIKTLRLKLSGEDPDELLASLIALRETGGLRREDIEKKLIYSLDEFSPAQLGVMVDAIGDEPECSRLISEVGQVVSEYENIDDLCEFLKLSVSNQKHAYDGVMEKVGKRSALFTPEAIGRSLERMTGFDLTQLGIGLEQRMRLTDEKARTESLRLYFAVVDKPAITGPLTRSWVETELESRPGSASQVVDWVLSQNPELVRYADRITSAELAKRDTRQALRFVNGLIESGQNDRASRAALAFAEQYRIKDPVAAYEWSMGLPDTFPDKRQAIVSSFLTFARRDGEGAMKIAGNIADPKLKELLVRMRLEEMERKKK</sequence>